<evidence type="ECO:0000313" key="2">
    <source>
        <dbReference type="Proteomes" id="UP000825935"/>
    </source>
</evidence>
<proteinExistence type="predicted"/>
<comment type="caution">
    <text evidence="1">The sequence shown here is derived from an EMBL/GenBank/DDBJ whole genome shotgun (WGS) entry which is preliminary data.</text>
</comment>
<evidence type="ECO:0000313" key="1">
    <source>
        <dbReference type="EMBL" id="KAH7429057.1"/>
    </source>
</evidence>
<reference evidence="1" key="1">
    <citation type="submission" date="2021-08" db="EMBL/GenBank/DDBJ databases">
        <title>WGS assembly of Ceratopteris richardii.</title>
        <authorList>
            <person name="Marchant D.B."/>
            <person name="Chen G."/>
            <person name="Jenkins J."/>
            <person name="Shu S."/>
            <person name="Leebens-Mack J."/>
            <person name="Grimwood J."/>
            <person name="Schmutz J."/>
            <person name="Soltis P."/>
            <person name="Soltis D."/>
            <person name="Chen Z.-H."/>
        </authorList>
    </citation>
    <scope>NUCLEOTIDE SEQUENCE</scope>
    <source>
        <strain evidence="1">Whitten #5841</strain>
        <tissue evidence="1">Leaf</tissue>
    </source>
</reference>
<keyword evidence="2" id="KW-1185">Reference proteome</keyword>
<dbReference type="AlphaFoldDB" id="A0A8T2U017"/>
<name>A0A8T2U017_CERRI</name>
<protein>
    <submittedName>
        <fullName evidence="1">Uncharacterized protein</fullName>
    </submittedName>
</protein>
<dbReference type="EMBL" id="CM035414">
    <property type="protein sequence ID" value="KAH7429057.1"/>
    <property type="molecule type" value="Genomic_DNA"/>
</dbReference>
<dbReference type="OMA" id="FETALYH"/>
<gene>
    <name evidence="1" type="ORF">KP509_09G028700</name>
</gene>
<accession>A0A8T2U017</accession>
<sequence>MFRSRRNFWAVFVYSSKSTNSNICALFDLQLLHVRISPLEIRLLQVQPAMAAVPMQVPSEFWHLYAIYISKLCKNASSHVIQLQIEERVIPLLERLDFLSQCRDLHALKIILVSLQNVGFQIPDLSKKALCVGLLFDALTRSRDNSVESDLKSCKSVFQFVKLFLGRDFCSFRETVNTALSRINSDSEKASVFQIRLCALEEEICWSICDESQLLQYLMEAEKHAGHNLPDSNYLGRPQNAEERSKLAWYIRCGLQSQEEDTRLQTLKLAVACSFHSPFAFSKLFPFFQTAVYLEDYGIRQYVLAALMDLFYLHHSRLPFNAISHLILPFLYAPTARLQLIAVKGCGAQSLFFFLLL</sequence>
<dbReference type="OrthoDB" id="1895928at2759"/>
<dbReference type="Proteomes" id="UP000825935">
    <property type="component" value="Chromosome 9"/>
</dbReference>
<organism evidence="1 2">
    <name type="scientific">Ceratopteris richardii</name>
    <name type="common">Triangle waterfern</name>
    <dbReference type="NCBI Taxonomy" id="49495"/>
    <lineage>
        <taxon>Eukaryota</taxon>
        <taxon>Viridiplantae</taxon>
        <taxon>Streptophyta</taxon>
        <taxon>Embryophyta</taxon>
        <taxon>Tracheophyta</taxon>
        <taxon>Polypodiopsida</taxon>
        <taxon>Polypodiidae</taxon>
        <taxon>Polypodiales</taxon>
        <taxon>Pteridineae</taxon>
        <taxon>Pteridaceae</taxon>
        <taxon>Parkerioideae</taxon>
        <taxon>Ceratopteris</taxon>
    </lineage>
</organism>